<sequence length="148" mass="17455">MALTWCINKFAFWDLALWDSIRESVDHYFKENNNTGNIFPAPIWDVAKAVLRSELIAHAATLIKLAKAKKADLEARLYHLEAQHKTTGPPKVHRELQRVRGELEQLYMTDEAWKLLYVNHKYYEKGTKPTNCWHTNWDKSKREIIFQS</sequence>
<comment type="caution">
    <text evidence="1">The sequence shown here is derived from an EMBL/GenBank/DDBJ whole genome shotgun (WGS) entry which is preliminary data.</text>
</comment>
<organism evidence="1 2">
    <name type="scientific">Pleurodeles waltl</name>
    <name type="common">Iberian ribbed newt</name>
    <dbReference type="NCBI Taxonomy" id="8319"/>
    <lineage>
        <taxon>Eukaryota</taxon>
        <taxon>Metazoa</taxon>
        <taxon>Chordata</taxon>
        <taxon>Craniata</taxon>
        <taxon>Vertebrata</taxon>
        <taxon>Euteleostomi</taxon>
        <taxon>Amphibia</taxon>
        <taxon>Batrachia</taxon>
        <taxon>Caudata</taxon>
        <taxon>Salamandroidea</taxon>
        <taxon>Salamandridae</taxon>
        <taxon>Pleurodelinae</taxon>
        <taxon>Pleurodeles</taxon>
    </lineage>
</organism>
<dbReference type="AlphaFoldDB" id="A0AAV7TDJ6"/>
<dbReference type="EMBL" id="JANPWB010000007">
    <property type="protein sequence ID" value="KAJ1173927.1"/>
    <property type="molecule type" value="Genomic_DNA"/>
</dbReference>
<keyword evidence="2" id="KW-1185">Reference proteome</keyword>
<dbReference type="Proteomes" id="UP001066276">
    <property type="component" value="Chromosome 4_1"/>
</dbReference>
<protein>
    <submittedName>
        <fullName evidence="1">Uncharacterized protein</fullName>
    </submittedName>
</protein>
<evidence type="ECO:0000313" key="1">
    <source>
        <dbReference type="EMBL" id="KAJ1173927.1"/>
    </source>
</evidence>
<proteinExistence type="predicted"/>
<accession>A0AAV7TDJ6</accession>
<gene>
    <name evidence="1" type="ORF">NDU88_005751</name>
</gene>
<name>A0AAV7TDJ6_PLEWA</name>
<reference evidence="1" key="1">
    <citation type="journal article" date="2022" name="bioRxiv">
        <title>Sequencing and chromosome-scale assembly of the giantPleurodeles waltlgenome.</title>
        <authorList>
            <person name="Brown T."/>
            <person name="Elewa A."/>
            <person name="Iarovenko S."/>
            <person name="Subramanian E."/>
            <person name="Araus A.J."/>
            <person name="Petzold A."/>
            <person name="Susuki M."/>
            <person name="Suzuki K.-i.T."/>
            <person name="Hayashi T."/>
            <person name="Toyoda A."/>
            <person name="Oliveira C."/>
            <person name="Osipova E."/>
            <person name="Leigh N.D."/>
            <person name="Simon A."/>
            <person name="Yun M.H."/>
        </authorList>
    </citation>
    <scope>NUCLEOTIDE SEQUENCE</scope>
    <source>
        <strain evidence="1">20211129_DDA</strain>
        <tissue evidence="1">Liver</tissue>
    </source>
</reference>
<evidence type="ECO:0000313" key="2">
    <source>
        <dbReference type="Proteomes" id="UP001066276"/>
    </source>
</evidence>